<reference evidence="1" key="1">
    <citation type="submission" date="2019-10" db="EMBL/GenBank/DDBJ databases">
        <title>The sequence and de novo assembly of the wild yak genome.</title>
        <authorList>
            <person name="Liu Y."/>
        </authorList>
    </citation>
    <scope>NUCLEOTIDE SEQUENCE [LARGE SCALE GENOMIC DNA]</scope>
    <source>
        <strain evidence="1">WY2019</strain>
    </source>
</reference>
<protein>
    <submittedName>
        <fullName evidence="1">Uncharacterized protein</fullName>
    </submittedName>
</protein>
<keyword evidence="2" id="KW-1185">Reference proteome</keyword>
<evidence type="ECO:0000313" key="2">
    <source>
        <dbReference type="Proteomes" id="UP000322234"/>
    </source>
</evidence>
<dbReference type="Proteomes" id="UP000322234">
    <property type="component" value="Unassembled WGS sequence"/>
</dbReference>
<dbReference type="EMBL" id="VBQZ03000039">
    <property type="protein sequence ID" value="MXQ87591.1"/>
    <property type="molecule type" value="Genomic_DNA"/>
</dbReference>
<comment type="caution">
    <text evidence="1">The sequence shown here is derived from an EMBL/GenBank/DDBJ whole genome shotgun (WGS) entry which is preliminary data.</text>
</comment>
<organism evidence="1 2">
    <name type="scientific">Bos mutus</name>
    <name type="common">wild yak</name>
    <dbReference type="NCBI Taxonomy" id="72004"/>
    <lineage>
        <taxon>Eukaryota</taxon>
        <taxon>Metazoa</taxon>
        <taxon>Chordata</taxon>
        <taxon>Craniata</taxon>
        <taxon>Vertebrata</taxon>
        <taxon>Euteleostomi</taxon>
        <taxon>Mammalia</taxon>
        <taxon>Eutheria</taxon>
        <taxon>Laurasiatheria</taxon>
        <taxon>Artiodactyla</taxon>
        <taxon>Ruminantia</taxon>
        <taxon>Pecora</taxon>
        <taxon>Bovidae</taxon>
        <taxon>Bovinae</taxon>
        <taxon>Bos</taxon>
    </lineage>
</organism>
<proteinExistence type="predicted"/>
<dbReference type="AlphaFoldDB" id="A0A6B0REX9"/>
<accession>A0A6B0REX9</accession>
<gene>
    <name evidence="1" type="ORF">E5288_WYG017720</name>
</gene>
<evidence type="ECO:0000313" key="1">
    <source>
        <dbReference type="EMBL" id="MXQ87591.1"/>
    </source>
</evidence>
<sequence>MLCAQLVTCDTPQPREAITPQSTDKQVKFEVYELQKQVNLFMISFIFRRRTGSSKKYIVEKHLENKMLKY</sequence>
<name>A0A6B0REX9_9CETA</name>